<keyword evidence="2" id="KW-0479">Metal-binding</keyword>
<feature type="signal peptide" evidence="4">
    <location>
        <begin position="1"/>
        <end position="20"/>
    </location>
</feature>
<dbReference type="PANTHER" id="PTHR30457">
    <property type="entry name" value="5'-NUCLEOTIDASE SURE"/>
    <property type="match status" value="1"/>
</dbReference>
<comment type="similarity">
    <text evidence="1">Belongs to the SurE nucleotidase family.</text>
</comment>
<dbReference type="PANTHER" id="PTHR30457:SF0">
    <property type="entry name" value="PHOSPHATASE, PUTATIVE (AFU_ORTHOLOGUE AFUA_4G01070)-RELATED"/>
    <property type="match status" value="1"/>
</dbReference>
<keyword evidence="4" id="KW-0732">Signal</keyword>
<dbReference type="EMBL" id="AVOT02053223">
    <property type="protein sequence ID" value="MBW0548087.1"/>
    <property type="molecule type" value="Genomic_DNA"/>
</dbReference>
<feature type="domain" description="Survival protein SurE-like phosphatase/nucleotidase" evidence="5">
    <location>
        <begin position="23"/>
        <end position="217"/>
    </location>
</feature>
<organism evidence="6 7">
    <name type="scientific">Austropuccinia psidii MF-1</name>
    <dbReference type="NCBI Taxonomy" id="1389203"/>
    <lineage>
        <taxon>Eukaryota</taxon>
        <taxon>Fungi</taxon>
        <taxon>Dikarya</taxon>
        <taxon>Basidiomycota</taxon>
        <taxon>Pucciniomycotina</taxon>
        <taxon>Pucciniomycetes</taxon>
        <taxon>Pucciniales</taxon>
        <taxon>Sphaerophragmiaceae</taxon>
        <taxon>Austropuccinia</taxon>
    </lineage>
</organism>
<dbReference type="Gene3D" id="3.40.1210.10">
    <property type="entry name" value="Survival protein SurE-like phosphatase/nucleotidase"/>
    <property type="match status" value="1"/>
</dbReference>
<name>A0A9Q3IQE2_9BASI</name>
<proteinExistence type="inferred from homology"/>
<keyword evidence="3" id="KW-0378">Hydrolase</keyword>
<evidence type="ECO:0000313" key="7">
    <source>
        <dbReference type="Proteomes" id="UP000765509"/>
    </source>
</evidence>
<evidence type="ECO:0000259" key="5">
    <source>
        <dbReference type="Pfam" id="PF01975"/>
    </source>
</evidence>
<dbReference type="Proteomes" id="UP000765509">
    <property type="component" value="Unassembled WGS sequence"/>
</dbReference>
<evidence type="ECO:0000256" key="4">
    <source>
        <dbReference type="SAM" id="SignalP"/>
    </source>
</evidence>
<dbReference type="OrthoDB" id="4018688at2759"/>
<dbReference type="Pfam" id="PF01975">
    <property type="entry name" value="SurE"/>
    <property type="match status" value="1"/>
</dbReference>
<accession>A0A9Q3IQE2</accession>
<dbReference type="InterPro" id="IPR030048">
    <property type="entry name" value="SurE"/>
</dbReference>
<dbReference type="InterPro" id="IPR002828">
    <property type="entry name" value="SurE-like_Pase/nucleotidase"/>
</dbReference>
<protein>
    <recommendedName>
        <fullName evidence="5">Survival protein SurE-like phosphatase/nucleotidase domain-containing protein</fullName>
    </recommendedName>
</protein>
<evidence type="ECO:0000256" key="2">
    <source>
        <dbReference type="ARBA" id="ARBA00022723"/>
    </source>
</evidence>
<sequence length="309" mass="34196">MHSPWIIFLFSVTLVIPSNQIKILQGNDDGWAEANIRALYQTLKQAGFQSIISAPAINKSGTGSTSSNWENLRQPGQYGTIPQGAPGIGHNSSDDHIWYVNAYPVDGIRYGIDTLSPRFYAQQPDIVVSGPNVGENVSLQKYFSGTLGAALYASERGLPSIAISTDDHHRHSFEKLTSSDSSYIYAKVTIRILNELIRIKDSGQFLPPKCTLNINLQKSGQGTNCLEASDYKFALTTTFGFSKSLKFNHCGSKHLPAERKILKRHDGCWGTVTVIRTRFKDDGTSDEQHSVLMRSPNFFSCPNSKTINF</sequence>
<dbReference type="GO" id="GO:0008252">
    <property type="term" value="F:nucleotidase activity"/>
    <property type="evidence" value="ECO:0007669"/>
    <property type="project" value="InterPro"/>
</dbReference>
<dbReference type="AlphaFoldDB" id="A0A9Q3IQE2"/>
<evidence type="ECO:0000256" key="1">
    <source>
        <dbReference type="ARBA" id="ARBA00011062"/>
    </source>
</evidence>
<dbReference type="SUPFAM" id="SSF64167">
    <property type="entry name" value="SurE-like"/>
    <property type="match status" value="1"/>
</dbReference>
<evidence type="ECO:0000256" key="3">
    <source>
        <dbReference type="ARBA" id="ARBA00022801"/>
    </source>
</evidence>
<comment type="caution">
    <text evidence="6">The sequence shown here is derived from an EMBL/GenBank/DDBJ whole genome shotgun (WGS) entry which is preliminary data.</text>
</comment>
<reference evidence="6" key="1">
    <citation type="submission" date="2021-03" db="EMBL/GenBank/DDBJ databases">
        <title>Draft genome sequence of rust myrtle Austropuccinia psidii MF-1, a brazilian biotype.</title>
        <authorList>
            <person name="Quecine M.C."/>
            <person name="Pachon D.M.R."/>
            <person name="Bonatelli M.L."/>
            <person name="Correr F.H."/>
            <person name="Franceschini L.M."/>
            <person name="Leite T.F."/>
            <person name="Margarido G.R.A."/>
            <person name="Almeida C.A."/>
            <person name="Ferrarezi J.A."/>
            <person name="Labate C.A."/>
        </authorList>
    </citation>
    <scope>NUCLEOTIDE SEQUENCE</scope>
    <source>
        <strain evidence="6">MF-1</strain>
    </source>
</reference>
<dbReference type="InterPro" id="IPR036523">
    <property type="entry name" value="SurE-like_sf"/>
</dbReference>
<feature type="chain" id="PRO_5040170776" description="Survival protein SurE-like phosphatase/nucleotidase domain-containing protein" evidence="4">
    <location>
        <begin position="21"/>
        <end position="309"/>
    </location>
</feature>
<gene>
    <name evidence="6" type="ORF">O181_087802</name>
</gene>
<keyword evidence="7" id="KW-1185">Reference proteome</keyword>
<evidence type="ECO:0000313" key="6">
    <source>
        <dbReference type="EMBL" id="MBW0548087.1"/>
    </source>
</evidence>
<dbReference type="GO" id="GO:0046872">
    <property type="term" value="F:metal ion binding"/>
    <property type="evidence" value="ECO:0007669"/>
    <property type="project" value="UniProtKB-KW"/>
</dbReference>